<protein>
    <submittedName>
        <fullName evidence="1">Uncharacterized protein</fullName>
    </submittedName>
</protein>
<evidence type="ECO:0000313" key="2">
    <source>
        <dbReference type="Proteomes" id="UP000824533"/>
    </source>
</evidence>
<organism evidence="1 2">
    <name type="scientific">Dendrolimus kikuchii</name>
    <dbReference type="NCBI Taxonomy" id="765133"/>
    <lineage>
        <taxon>Eukaryota</taxon>
        <taxon>Metazoa</taxon>
        <taxon>Ecdysozoa</taxon>
        <taxon>Arthropoda</taxon>
        <taxon>Hexapoda</taxon>
        <taxon>Insecta</taxon>
        <taxon>Pterygota</taxon>
        <taxon>Neoptera</taxon>
        <taxon>Endopterygota</taxon>
        <taxon>Lepidoptera</taxon>
        <taxon>Glossata</taxon>
        <taxon>Ditrysia</taxon>
        <taxon>Bombycoidea</taxon>
        <taxon>Lasiocampidae</taxon>
        <taxon>Dendrolimus</taxon>
    </lineage>
</organism>
<gene>
    <name evidence="1" type="ORF">K1T71_013728</name>
</gene>
<reference evidence="1 2" key="1">
    <citation type="journal article" date="2021" name="Front. Genet.">
        <title>Chromosome-Level Genome Assembly Reveals Significant Gene Expansion in the Toll and IMD Signaling Pathways of Dendrolimus kikuchii.</title>
        <authorList>
            <person name="Zhou J."/>
            <person name="Wu P."/>
            <person name="Xiong Z."/>
            <person name="Liu N."/>
            <person name="Zhao N."/>
            <person name="Ji M."/>
            <person name="Qiu Y."/>
            <person name="Yang B."/>
        </authorList>
    </citation>
    <scope>NUCLEOTIDE SEQUENCE [LARGE SCALE GENOMIC DNA]</scope>
    <source>
        <strain evidence="1">Ann1</strain>
    </source>
</reference>
<accession>A0ACC1CH99</accession>
<sequence>MRWVEICFVLIIKECMSFGISRQRRKISGLHLAMTPKDAGKIPLYKETEKSNLRAETELKRLSSSLEATSDYSHEIKLISGSVGQNNKITEDLPEWVSTTRCTAGVEHTTTEAPLNEEESTQDTDEEAKDNDKDQINNHEIKEEPEEESEKGSEEEAVGENSETVVASNEAITTEPVVTTAKPYNSPMMGDPPERFLDDP</sequence>
<dbReference type="Proteomes" id="UP000824533">
    <property type="component" value="Linkage Group LG26"/>
</dbReference>
<comment type="caution">
    <text evidence="1">The sequence shown here is derived from an EMBL/GenBank/DDBJ whole genome shotgun (WGS) entry which is preliminary data.</text>
</comment>
<name>A0ACC1CH99_9NEOP</name>
<evidence type="ECO:0000313" key="1">
    <source>
        <dbReference type="EMBL" id="KAJ0170956.1"/>
    </source>
</evidence>
<keyword evidence="2" id="KW-1185">Reference proteome</keyword>
<proteinExistence type="predicted"/>
<dbReference type="EMBL" id="CM034412">
    <property type="protein sequence ID" value="KAJ0170956.1"/>
    <property type="molecule type" value="Genomic_DNA"/>
</dbReference>